<dbReference type="SUPFAM" id="SSF53098">
    <property type="entry name" value="Ribonuclease H-like"/>
    <property type="match status" value="1"/>
</dbReference>
<dbReference type="Proteomes" id="UP000177659">
    <property type="component" value="Unassembled WGS sequence"/>
</dbReference>
<evidence type="ECO:0000259" key="4">
    <source>
        <dbReference type="SMART" id="SM00479"/>
    </source>
</evidence>
<evidence type="ECO:0000256" key="2">
    <source>
        <dbReference type="ARBA" id="ARBA00022801"/>
    </source>
</evidence>
<dbReference type="GO" id="GO:0003676">
    <property type="term" value="F:nucleic acid binding"/>
    <property type="evidence" value="ECO:0007669"/>
    <property type="project" value="InterPro"/>
</dbReference>
<dbReference type="PANTHER" id="PTHR30231:SF4">
    <property type="entry name" value="PROTEIN NEN2"/>
    <property type="match status" value="1"/>
</dbReference>
<keyword evidence="1" id="KW-0540">Nuclease</keyword>
<name>A0A1F6CYZ9_9BACT</name>
<keyword evidence="3" id="KW-0269">Exonuclease</keyword>
<dbReference type="Pfam" id="PF00929">
    <property type="entry name" value="RNase_T"/>
    <property type="match status" value="1"/>
</dbReference>
<dbReference type="EMBL" id="MFLC01000039">
    <property type="protein sequence ID" value="OGG54403.1"/>
    <property type="molecule type" value="Genomic_DNA"/>
</dbReference>
<dbReference type="Gene3D" id="3.30.420.10">
    <property type="entry name" value="Ribonuclease H-like superfamily/Ribonuclease H"/>
    <property type="match status" value="1"/>
</dbReference>
<accession>A0A1F6CYZ9</accession>
<evidence type="ECO:0000313" key="5">
    <source>
        <dbReference type="EMBL" id="OGG54403.1"/>
    </source>
</evidence>
<comment type="caution">
    <text evidence="5">The sequence shown here is derived from an EMBL/GenBank/DDBJ whole genome shotgun (WGS) entry which is preliminary data.</text>
</comment>
<dbReference type="GO" id="GO:0005829">
    <property type="term" value="C:cytosol"/>
    <property type="evidence" value="ECO:0007669"/>
    <property type="project" value="TreeGrafter"/>
</dbReference>
<evidence type="ECO:0000256" key="1">
    <source>
        <dbReference type="ARBA" id="ARBA00022722"/>
    </source>
</evidence>
<dbReference type="InterPro" id="IPR036397">
    <property type="entry name" value="RNaseH_sf"/>
</dbReference>
<dbReference type="GO" id="GO:0008408">
    <property type="term" value="F:3'-5' exonuclease activity"/>
    <property type="evidence" value="ECO:0007669"/>
    <property type="project" value="TreeGrafter"/>
</dbReference>
<dbReference type="InterPro" id="IPR012337">
    <property type="entry name" value="RNaseH-like_sf"/>
</dbReference>
<keyword evidence="2" id="KW-0378">Hydrolase</keyword>
<sequence>MIVIDVEASGTEYYKHSIVSIGALDFDNPTNQFYYECKIWEGAHIMDEALEVNGFTKEEIIDPSKKTEAEIVHAFLAWAGDIEDRTLAGQNVSFDRDFVRAASLRAGLDWTLAYRTIDTHTLCWMHMVKRGIRPPINKHRSALDLDAVLNYVGIPNEPMPHNALTGAYSHAEVVSRLLYDKKLLPQFDEFAIPWIG</sequence>
<gene>
    <name evidence="5" type="ORF">A3D62_00555</name>
</gene>
<evidence type="ECO:0000313" key="6">
    <source>
        <dbReference type="Proteomes" id="UP000177659"/>
    </source>
</evidence>
<dbReference type="InterPro" id="IPR013520">
    <property type="entry name" value="Ribonucl_H"/>
</dbReference>
<evidence type="ECO:0000256" key="3">
    <source>
        <dbReference type="ARBA" id="ARBA00022839"/>
    </source>
</evidence>
<feature type="domain" description="Exonuclease" evidence="4">
    <location>
        <begin position="1"/>
        <end position="183"/>
    </location>
</feature>
<dbReference type="CDD" id="cd06127">
    <property type="entry name" value="DEDDh"/>
    <property type="match status" value="1"/>
</dbReference>
<dbReference type="AlphaFoldDB" id="A0A1F6CYZ9"/>
<organism evidence="5 6">
    <name type="scientific">Candidatus Kaiserbacteria bacterium RIFCSPHIGHO2_02_FULL_49_11</name>
    <dbReference type="NCBI Taxonomy" id="1798489"/>
    <lineage>
        <taxon>Bacteria</taxon>
        <taxon>Candidatus Kaiseribacteriota</taxon>
    </lineage>
</organism>
<protein>
    <recommendedName>
        <fullName evidence="4">Exonuclease domain-containing protein</fullName>
    </recommendedName>
</protein>
<dbReference type="SMART" id="SM00479">
    <property type="entry name" value="EXOIII"/>
    <property type="match status" value="1"/>
</dbReference>
<reference evidence="5 6" key="1">
    <citation type="journal article" date="2016" name="Nat. Commun.">
        <title>Thousands of microbial genomes shed light on interconnected biogeochemical processes in an aquifer system.</title>
        <authorList>
            <person name="Anantharaman K."/>
            <person name="Brown C.T."/>
            <person name="Hug L.A."/>
            <person name="Sharon I."/>
            <person name="Castelle C.J."/>
            <person name="Probst A.J."/>
            <person name="Thomas B.C."/>
            <person name="Singh A."/>
            <person name="Wilkins M.J."/>
            <person name="Karaoz U."/>
            <person name="Brodie E.L."/>
            <person name="Williams K.H."/>
            <person name="Hubbard S.S."/>
            <person name="Banfield J.F."/>
        </authorList>
    </citation>
    <scope>NUCLEOTIDE SEQUENCE [LARGE SCALE GENOMIC DNA]</scope>
</reference>
<proteinExistence type="predicted"/>
<dbReference type="PANTHER" id="PTHR30231">
    <property type="entry name" value="DNA POLYMERASE III SUBUNIT EPSILON"/>
    <property type="match status" value="1"/>
</dbReference>